<comment type="caution">
    <text evidence="10">Lacks conserved residue(s) required for the propagation of feature annotation.</text>
</comment>
<evidence type="ECO:0000256" key="5">
    <source>
        <dbReference type="ARBA" id="ARBA00022729"/>
    </source>
</evidence>
<keyword evidence="5" id="KW-0732">Signal</keyword>
<dbReference type="InterPro" id="IPR004240">
    <property type="entry name" value="EMP70"/>
</dbReference>
<gene>
    <name evidence="11" type="ORF">FSB_LOCUS19603</name>
</gene>
<evidence type="ECO:0000256" key="7">
    <source>
        <dbReference type="ARBA" id="ARBA00022989"/>
    </source>
</evidence>
<accession>A0A2N9FXQ4</accession>
<evidence type="ECO:0000256" key="4">
    <source>
        <dbReference type="ARBA" id="ARBA00022692"/>
    </source>
</evidence>
<evidence type="ECO:0000256" key="10">
    <source>
        <dbReference type="RuleBase" id="RU363079"/>
    </source>
</evidence>
<protein>
    <recommendedName>
        <fullName evidence="10">Transmembrane 9 superfamily member</fullName>
    </recommendedName>
</protein>
<dbReference type="EMBL" id="OIVN01001247">
    <property type="protein sequence ID" value="SPC91721.1"/>
    <property type="molecule type" value="Genomic_DNA"/>
</dbReference>
<evidence type="ECO:0000256" key="1">
    <source>
        <dbReference type="ARBA" id="ARBA00004337"/>
    </source>
</evidence>
<dbReference type="GO" id="GO:0010008">
    <property type="term" value="C:endosome membrane"/>
    <property type="evidence" value="ECO:0007669"/>
    <property type="project" value="UniProtKB-SubCell"/>
</dbReference>
<evidence type="ECO:0000256" key="9">
    <source>
        <dbReference type="ARBA" id="ARBA00023136"/>
    </source>
</evidence>
<keyword evidence="7 10" id="KW-1133">Transmembrane helix</keyword>
<keyword evidence="4 10" id="KW-0812">Transmembrane</keyword>
<comment type="similarity">
    <text evidence="3 10">Belongs to the nonaspanin (TM9SF) (TC 9.A.2) family.</text>
</comment>
<name>A0A2N9FXQ4_FAGSY</name>
<keyword evidence="8" id="KW-0333">Golgi apparatus</keyword>
<dbReference type="GO" id="GO:0072657">
    <property type="term" value="P:protein localization to membrane"/>
    <property type="evidence" value="ECO:0007669"/>
    <property type="project" value="TreeGrafter"/>
</dbReference>
<proteinExistence type="inferred from homology"/>
<evidence type="ECO:0000313" key="11">
    <source>
        <dbReference type="EMBL" id="SPC91721.1"/>
    </source>
</evidence>
<organism evidence="11">
    <name type="scientific">Fagus sylvatica</name>
    <name type="common">Beechnut</name>
    <dbReference type="NCBI Taxonomy" id="28930"/>
    <lineage>
        <taxon>Eukaryota</taxon>
        <taxon>Viridiplantae</taxon>
        <taxon>Streptophyta</taxon>
        <taxon>Embryophyta</taxon>
        <taxon>Tracheophyta</taxon>
        <taxon>Spermatophyta</taxon>
        <taxon>Magnoliopsida</taxon>
        <taxon>eudicotyledons</taxon>
        <taxon>Gunneridae</taxon>
        <taxon>Pentapetalae</taxon>
        <taxon>rosids</taxon>
        <taxon>fabids</taxon>
        <taxon>Fagales</taxon>
        <taxon>Fagaceae</taxon>
        <taxon>Fagus</taxon>
    </lineage>
</organism>
<keyword evidence="9 10" id="KW-0472">Membrane</keyword>
<keyword evidence="6" id="KW-0967">Endosome</keyword>
<dbReference type="AlphaFoldDB" id="A0A2N9FXQ4"/>
<dbReference type="GO" id="GO:0000139">
    <property type="term" value="C:Golgi membrane"/>
    <property type="evidence" value="ECO:0007669"/>
    <property type="project" value="UniProtKB-SubCell"/>
</dbReference>
<evidence type="ECO:0000256" key="2">
    <source>
        <dbReference type="ARBA" id="ARBA00004653"/>
    </source>
</evidence>
<dbReference type="PANTHER" id="PTHR10766:SF154">
    <property type="entry name" value="TRANSMEMBRANE 9 SUPERFAMILY MEMBER 10"/>
    <property type="match status" value="1"/>
</dbReference>
<reference evidence="11" key="1">
    <citation type="submission" date="2018-02" db="EMBL/GenBank/DDBJ databases">
        <authorList>
            <person name="Cohen D.B."/>
            <person name="Kent A.D."/>
        </authorList>
    </citation>
    <scope>NUCLEOTIDE SEQUENCE</scope>
</reference>
<dbReference type="Pfam" id="PF02990">
    <property type="entry name" value="EMP70"/>
    <property type="match status" value="1"/>
</dbReference>
<evidence type="ECO:0000256" key="3">
    <source>
        <dbReference type="ARBA" id="ARBA00005227"/>
    </source>
</evidence>
<dbReference type="PANTHER" id="PTHR10766">
    <property type="entry name" value="TRANSMEMBRANE 9 SUPERFAMILY PROTEIN"/>
    <property type="match status" value="1"/>
</dbReference>
<evidence type="ECO:0000256" key="8">
    <source>
        <dbReference type="ARBA" id="ARBA00023034"/>
    </source>
</evidence>
<feature type="transmembrane region" description="Helical" evidence="10">
    <location>
        <begin position="175"/>
        <end position="198"/>
    </location>
</feature>
<comment type="subcellular location">
    <subcellularLocation>
        <location evidence="1">Endosome membrane</location>
        <topology evidence="1">Multi-pass membrane protein</topology>
    </subcellularLocation>
    <subcellularLocation>
        <location evidence="2">Golgi apparatus membrane</location>
        <topology evidence="2">Multi-pass membrane protein</topology>
    </subcellularLocation>
</comment>
<sequence length="214" mass="25328">MREQQMCNVVCRIRLDAQAAKEFKEKIDDDYRVNMILDDLPLVVPTRMHDQENSIVYQHGFRVGFKGQYAGSKEEKYFINNHLSFTVKFHKDPVTELARIVGFEVIPFSIKHEFDGEWGKKMHLTTCDPHSNTPQEVEDKEEIIYTYDVEFQESDVKWASRWDTYLLMADDQMHWFSIVNSLMIVLFLLGIVAMIMLWTLCRSKYNRLETQEEA</sequence>
<evidence type="ECO:0000256" key="6">
    <source>
        <dbReference type="ARBA" id="ARBA00022753"/>
    </source>
</evidence>